<feature type="transmembrane region" description="Helical" evidence="9">
    <location>
        <begin position="269"/>
        <end position="287"/>
    </location>
</feature>
<dbReference type="Gene3D" id="1.20.1560.10">
    <property type="entry name" value="ABC transporter type 1, transmembrane domain"/>
    <property type="match status" value="1"/>
</dbReference>
<dbReference type="SUPFAM" id="SSF52540">
    <property type="entry name" value="P-loop containing nucleoside triphosphate hydrolases"/>
    <property type="match status" value="1"/>
</dbReference>
<dbReference type="FunFam" id="3.40.50.300:FF:000221">
    <property type="entry name" value="Multidrug ABC transporter ATP-binding protein"/>
    <property type="match status" value="1"/>
</dbReference>
<evidence type="ECO:0000313" key="13">
    <source>
        <dbReference type="Proteomes" id="UP000198534"/>
    </source>
</evidence>
<dbReference type="GO" id="GO:0016887">
    <property type="term" value="F:ATP hydrolysis activity"/>
    <property type="evidence" value="ECO:0007669"/>
    <property type="project" value="InterPro"/>
</dbReference>
<dbReference type="Gene3D" id="3.40.50.300">
    <property type="entry name" value="P-loop containing nucleotide triphosphate hydrolases"/>
    <property type="match status" value="1"/>
</dbReference>
<keyword evidence="13" id="KW-1185">Reference proteome</keyword>
<reference evidence="12 13" key="1">
    <citation type="submission" date="2016-10" db="EMBL/GenBank/DDBJ databases">
        <authorList>
            <person name="de Groot N.N."/>
        </authorList>
    </citation>
    <scope>NUCLEOTIDE SEQUENCE [LARGE SCALE GENOMIC DNA]</scope>
    <source>
        <strain evidence="12 13">DSM 45610</strain>
    </source>
</reference>
<sequence>MPQTSEINGATSPSFRNVMESFKFWPRILKLLWKTNPRYFIMVFGLNGITSLIPAASVLLTQMLMTEVGIAKYTEVVQPVFIVFGLFAGMAIFREISRIISDNYQAIYAELLSNSINILLMKKADLLPFKYFEDADAYDKLQRARQDSTFRPFQIFQQILQIIGGTITLLSVAGVLFYWQWWLALVLLLIPLTSSFSFLRVGEEEFQIDWKRAAERRKQSYFLGLMTTDSSVKEVKVFGIGSLLLSKYQKLYDRFFREDKGLLLKRMRITLFFQVIGFLAVIGTQLLVVQQTVAGVLTIATMMAYIQAIAQTQATSSSLLQTLFVMYQNNLYVSQLFEFLDIEESEETIVQRPYISTKEKNDTGFVFQNVSFRYPGTDRYVLKNISFQLKPGETVAIVGENGSGKTTLVKLLVRLYELEEGDILYNGRSIRSYSVKEWRELLATVFQDFIRYEMTARENIALGNWRVAEEGEKVEFATKNSGATTVIEGLPHGLETQLGKWFKEGVQLSGGQWQKIAIARAYMRDATLYVLDEPSAALDPKAEKEVFDKFAELTVDKMGIFISHRYSTVRNADRIVFMQQGEILESGTHASLMKRNGSYAVLYQMQADAYVDSQEQQLNPA</sequence>
<feature type="transmembrane region" description="Helical" evidence="9">
    <location>
        <begin position="39"/>
        <end position="64"/>
    </location>
</feature>
<evidence type="ECO:0000259" key="11">
    <source>
        <dbReference type="PROSITE" id="PS50929"/>
    </source>
</evidence>
<dbReference type="InterPro" id="IPR003593">
    <property type="entry name" value="AAA+_ATPase"/>
</dbReference>
<feature type="domain" description="ABC transmembrane type-1" evidence="11">
    <location>
        <begin position="41"/>
        <end position="328"/>
    </location>
</feature>
<dbReference type="AlphaFoldDB" id="A0A1H2WJY0"/>
<dbReference type="InterPro" id="IPR039421">
    <property type="entry name" value="Type_1_exporter"/>
</dbReference>
<keyword evidence="7 9" id="KW-1133">Transmembrane helix</keyword>
<dbReference type="InterPro" id="IPR017871">
    <property type="entry name" value="ABC_transporter-like_CS"/>
</dbReference>
<accession>A0A1H2WJY0</accession>
<evidence type="ECO:0000256" key="3">
    <source>
        <dbReference type="ARBA" id="ARBA00022475"/>
    </source>
</evidence>
<dbReference type="GO" id="GO:0140359">
    <property type="term" value="F:ABC-type transporter activity"/>
    <property type="evidence" value="ECO:0007669"/>
    <property type="project" value="InterPro"/>
</dbReference>
<feature type="transmembrane region" description="Helical" evidence="9">
    <location>
        <begin position="185"/>
        <end position="202"/>
    </location>
</feature>
<dbReference type="STRING" id="1048340.SAMN05444487_106158"/>
<evidence type="ECO:0000256" key="6">
    <source>
        <dbReference type="ARBA" id="ARBA00022840"/>
    </source>
</evidence>
<dbReference type="PANTHER" id="PTHR24221:SF646">
    <property type="entry name" value="HAEMOLYSIN SECRETION ATP-BINDING PROTEIN"/>
    <property type="match status" value="1"/>
</dbReference>
<evidence type="ECO:0000256" key="7">
    <source>
        <dbReference type="ARBA" id="ARBA00022989"/>
    </source>
</evidence>
<evidence type="ECO:0000259" key="10">
    <source>
        <dbReference type="PROSITE" id="PS50893"/>
    </source>
</evidence>
<dbReference type="PROSITE" id="PS00211">
    <property type="entry name" value="ABC_TRANSPORTER_1"/>
    <property type="match status" value="1"/>
</dbReference>
<dbReference type="InterPro" id="IPR003439">
    <property type="entry name" value="ABC_transporter-like_ATP-bd"/>
</dbReference>
<dbReference type="Proteomes" id="UP000198534">
    <property type="component" value="Unassembled WGS sequence"/>
</dbReference>
<dbReference type="OrthoDB" id="9806127at2"/>
<keyword evidence="6 12" id="KW-0067">ATP-binding</keyword>
<evidence type="ECO:0000256" key="5">
    <source>
        <dbReference type="ARBA" id="ARBA00022741"/>
    </source>
</evidence>
<dbReference type="GO" id="GO:0034040">
    <property type="term" value="F:ATPase-coupled lipid transmembrane transporter activity"/>
    <property type="evidence" value="ECO:0007669"/>
    <property type="project" value="TreeGrafter"/>
</dbReference>
<evidence type="ECO:0000256" key="9">
    <source>
        <dbReference type="SAM" id="Phobius"/>
    </source>
</evidence>
<evidence type="ECO:0000256" key="1">
    <source>
        <dbReference type="ARBA" id="ARBA00004651"/>
    </source>
</evidence>
<organism evidence="12 13">
    <name type="scientific">Marininema mesophilum</name>
    <dbReference type="NCBI Taxonomy" id="1048340"/>
    <lineage>
        <taxon>Bacteria</taxon>
        <taxon>Bacillati</taxon>
        <taxon>Bacillota</taxon>
        <taxon>Bacilli</taxon>
        <taxon>Bacillales</taxon>
        <taxon>Thermoactinomycetaceae</taxon>
        <taxon>Marininema</taxon>
    </lineage>
</organism>
<evidence type="ECO:0000256" key="2">
    <source>
        <dbReference type="ARBA" id="ARBA00022448"/>
    </source>
</evidence>
<dbReference type="PROSITE" id="PS50929">
    <property type="entry name" value="ABC_TM1F"/>
    <property type="match status" value="1"/>
</dbReference>
<protein>
    <submittedName>
        <fullName evidence="12">ATP-binding cassette, subfamily B</fullName>
    </submittedName>
</protein>
<dbReference type="PANTHER" id="PTHR24221">
    <property type="entry name" value="ATP-BINDING CASSETTE SUB-FAMILY B"/>
    <property type="match status" value="1"/>
</dbReference>
<dbReference type="InterPro" id="IPR027417">
    <property type="entry name" value="P-loop_NTPase"/>
</dbReference>
<dbReference type="GO" id="GO:0005524">
    <property type="term" value="F:ATP binding"/>
    <property type="evidence" value="ECO:0007669"/>
    <property type="project" value="UniProtKB-KW"/>
</dbReference>
<dbReference type="GO" id="GO:0005886">
    <property type="term" value="C:plasma membrane"/>
    <property type="evidence" value="ECO:0007669"/>
    <property type="project" value="UniProtKB-SubCell"/>
</dbReference>
<dbReference type="InterPro" id="IPR011527">
    <property type="entry name" value="ABC1_TM_dom"/>
</dbReference>
<gene>
    <name evidence="12" type="ORF">SAMN05444487_106158</name>
</gene>
<feature type="domain" description="ABC transporter" evidence="10">
    <location>
        <begin position="365"/>
        <end position="605"/>
    </location>
</feature>
<name>A0A1H2WJY0_9BACL</name>
<feature type="transmembrane region" description="Helical" evidence="9">
    <location>
        <begin position="159"/>
        <end position="179"/>
    </location>
</feature>
<dbReference type="SMART" id="SM00382">
    <property type="entry name" value="AAA"/>
    <property type="match status" value="1"/>
</dbReference>
<evidence type="ECO:0000313" key="12">
    <source>
        <dbReference type="EMBL" id="SDW80963.1"/>
    </source>
</evidence>
<keyword evidence="3" id="KW-1003">Cell membrane</keyword>
<keyword evidence="2" id="KW-0813">Transport</keyword>
<dbReference type="SUPFAM" id="SSF90123">
    <property type="entry name" value="ABC transporter transmembrane region"/>
    <property type="match status" value="1"/>
</dbReference>
<evidence type="ECO:0000256" key="8">
    <source>
        <dbReference type="ARBA" id="ARBA00023136"/>
    </source>
</evidence>
<proteinExistence type="predicted"/>
<dbReference type="InterPro" id="IPR036640">
    <property type="entry name" value="ABC1_TM_sf"/>
</dbReference>
<dbReference type="Pfam" id="PF00005">
    <property type="entry name" value="ABC_tran"/>
    <property type="match status" value="1"/>
</dbReference>
<dbReference type="EMBL" id="FNNQ01000006">
    <property type="protein sequence ID" value="SDW80963.1"/>
    <property type="molecule type" value="Genomic_DNA"/>
</dbReference>
<dbReference type="PROSITE" id="PS50893">
    <property type="entry name" value="ABC_TRANSPORTER_2"/>
    <property type="match status" value="1"/>
</dbReference>
<keyword evidence="4 9" id="KW-0812">Transmembrane</keyword>
<feature type="transmembrane region" description="Helical" evidence="9">
    <location>
        <begin position="76"/>
        <end position="93"/>
    </location>
</feature>
<dbReference type="RefSeq" id="WP_091738774.1">
    <property type="nucleotide sequence ID" value="NZ_FNNQ01000006.1"/>
</dbReference>
<evidence type="ECO:0000256" key="4">
    <source>
        <dbReference type="ARBA" id="ARBA00022692"/>
    </source>
</evidence>
<keyword evidence="5" id="KW-0547">Nucleotide-binding</keyword>
<comment type="subcellular location">
    <subcellularLocation>
        <location evidence="1">Cell membrane</location>
        <topology evidence="1">Multi-pass membrane protein</topology>
    </subcellularLocation>
</comment>
<keyword evidence="8 9" id="KW-0472">Membrane</keyword>